<dbReference type="PROSITE" id="PS50110">
    <property type="entry name" value="RESPONSE_REGULATORY"/>
    <property type="match status" value="1"/>
</dbReference>
<sequence>MKNIQSKFSKNYNNSYRWFVVTGILVLILTLFLATNFFYALKESQLEARRQFLNKQVELAAKDIQNRFSSTYDDLVFFVNNLEPWTYERDDDEQIAFEMRSRRIFNNHRNILDSLIVIFPSQSVSFSFDEKNNFIKQLSYSETKLPIQKENHIFLENQSKGVKIVGVVNIDRFLGDELGNYYLGMSGEKLLFKNGELYGLTDYLPTRGFMISPLSFEPIKKDIKNGLKGGYSGVFVNEVEGTSYESIIYQYPFSLFPLEIPLAVIFIQDKNEATSKIFGTYIYLLIGLMFLLLMVILILYRFIRNAQESNDLLEEKSEKIEELFRQQSLLLQESRGFIYFQDANRKMVRVSSEVKEVLGYESDDFVNNFPKYIPEDQLKVLIDRIDEAIVNHKESFSFEFDFKSSSGEMIRSRAFEKLFYSEMGEFTGNVGICTDINERYISEQELLKSNNRLIAVLRSLPDIIFIYSSEGIFLEYYIQDESFLLKPAQTSLGKSIMDDLPNPLNQQIMEGFEKVKSTGKIVTLDFEIESQAGKKIFETRLFKLDEDRMISISRDVTGQKLWEKGLQEAMEAAELANRAKSEFLANMSHEIRTPMNGLLGIIGLLEKTNLNTKQSEYLQVIKDSGQSLSFIINDVLDYSKIESGMMHLESSVFHFKEALEKILKIFSGMVQAKNIKLSYQFGPLLPEFIELDKEKLGQILFNLIGNAIKFTPSNGEIHLYVYGESFMEENIIVHFSVKDTGIGIPESKIKTLTEPFVQVDGSNTREFTGTGLGLAISNKLIELMGGELRIESEENKGSVFSFNVFGKIYIQEEKVLGYNSAVEESFVWEKMQKKYPLRILLVEDNETNLKFMQMLMKELGYKITLAKNGLEAIDTVANHDFDLIFMDIQMPKLNGLEATKIIRNLENKLYIPIIGLSANAFQEDINEAISIGMDGYLSKPIQVKDIALTIKKIYELKTKKEANQ</sequence>
<dbReference type="EMBL" id="JAKZGS010000007">
    <property type="protein sequence ID" value="MCH7398423.1"/>
    <property type="molecule type" value="Genomic_DNA"/>
</dbReference>
<feature type="domain" description="PAS" evidence="10">
    <location>
        <begin position="330"/>
        <end position="392"/>
    </location>
</feature>
<dbReference type="InterPro" id="IPR003661">
    <property type="entry name" value="HisK_dim/P_dom"/>
</dbReference>
<comment type="catalytic activity">
    <reaction evidence="1">
        <text>ATP + protein L-histidine = ADP + protein N-phospho-L-histidine.</text>
        <dbReference type="EC" id="2.7.13.3"/>
    </reaction>
</comment>
<evidence type="ECO:0000256" key="6">
    <source>
        <dbReference type="SAM" id="Coils"/>
    </source>
</evidence>
<gene>
    <name evidence="12" type="ORF">MM236_10505</name>
</gene>
<feature type="transmembrane region" description="Helical" evidence="7">
    <location>
        <begin position="16"/>
        <end position="41"/>
    </location>
</feature>
<dbReference type="InterPro" id="IPR005467">
    <property type="entry name" value="His_kinase_dom"/>
</dbReference>
<feature type="coiled-coil region" evidence="6">
    <location>
        <begin position="303"/>
        <end position="333"/>
    </location>
</feature>
<organism evidence="12 13">
    <name type="scientific">Belliella calami</name>
    <dbReference type="NCBI Taxonomy" id="2923436"/>
    <lineage>
        <taxon>Bacteria</taxon>
        <taxon>Pseudomonadati</taxon>
        <taxon>Bacteroidota</taxon>
        <taxon>Cytophagia</taxon>
        <taxon>Cytophagales</taxon>
        <taxon>Cyclobacteriaceae</taxon>
        <taxon>Belliella</taxon>
    </lineage>
</organism>
<dbReference type="SMART" id="SM00091">
    <property type="entry name" value="PAS"/>
    <property type="match status" value="2"/>
</dbReference>
<dbReference type="InterPro" id="IPR011006">
    <property type="entry name" value="CheY-like_superfamily"/>
</dbReference>
<evidence type="ECO:0000313" key="12">
    <source>
        <dbReference type="EMBL" id="MCH7398423.1"/>
    </source>
</evidence>
<dbReference type="SMART" id="SM00448">
    <property type="entry name" value="REC"/>
    <property type="match status" value="1"/>
</dbReference>
<name>A0ABS9UQ88_9BACT</name>
<feature type="domain" description="Histidine kinase" evidence="8">
    <location>
        <begin position="586"/>
        <end position="808"/>
    </location>
</feature>
<proteinExistence type="predicted"/>
<dbReference type="Pfam" id="PF00072">
    <property type="entry name" value="Response_reg"/>
    <property type="match status" value="1"/>
</dbReference>
<comment type="caution">
    <text evidence="12">The sequence shown here is derived from an EMBL/GenBank/DDBJ whole genome shotgun (WGS) entry which is preliminary data.</text>
</comment>
<dbReference type="InterPro" id="IPR035965">
    <property type="entry name" value="PAS-like_dom_sf"/>
</dbReference>
<accession>A0ABS9UQ88</accession>
<dbReference type="SMART" id="SM00387">
    <property type="entry name" value="HATPase_c"/>
    <property type="match status" value="1"/>
</dbReference>
<dbReference type="SMART" id="SM00388">
    <property type="entry name" value="HisKA"/>
    <property type="match status" value="1"/>
</dbReference>
<dbReference type="InterPro" id="IPR036890">
    <property type="entry name" value="HATPase_C_sf"/>
</dbReference>
<dbReference type="Gene3D" id="3.40.50.2300">
    <property type="match status" value="1"/>
</dbReference>
<feature type="domain" description="PAC" evidence="11">
    <location>
        <begin position="396"/>
        <end position="448"/>
    </location>
</feature>
<dbReference type="CDD" id="cd17546">
    <property type="entry name" value="REC_hyHK_CKI1_RcsC-like"/>
    <property type="match status" value="1"/>
</dbReference>
<dbReference type="InterPro" id="IPR003594">
    <property type="entry name" value="HATPase_dom"/>
</dbReference>
<dbReference type="RefSeq" id="WP_241274937.1">
    <property type="nucleotide sequence ID" value="NZ_JAKZGS010000007.1"/>
</dbReference>
<feature type="modified residue" description="4-aspartylphosphate" evidence="5">
    <location>
        <position position="887"/>
    </location>
</feature>
<dbReference type="SUPFAM" id="SSF55874">
    <property type="entry name" value="ATPase domain of HSP90 chaperone/DNA topoisomerase II/histidine kinase"/>
    <property type="match status" value="1"/>
</dbReference>
<dbReference type="InterPro" id="IPR004358">
    <property type="entry name" value="Sig_transdc_His_kin-like_C"/>
</dbReference>
<dbReference type="CDD" id="cd00082">
    <property type="entry name" value="HisKA"/>
    <property type="match status" value="1"/>
</dbReference>
<evidence type="ECO:0000256" key="4">
    <source>
        <dbReference type="ARBA" id="ARBA00023012"/>
    </source>
</evidence>
<dbReference type="SUPFAM" id="SSF55785">
    <property type="entry name" value="PYP-like sensor domain (PAS domain)"/>
    <property type="match status" value="2"/>
</dbReference>
<dbReference type="PRINTS" id="PR00344">
    <property type="entry name" value="BCTRLSENSOR"/>
</dbReference>
<evidence type="ECO:0000256" key="3">
    <source>
        <dbReference type="ARBA" id="ARBA00022553"/>
    </source>
</evidence>
<dbReference type="Proteomes" id="UP001165488">
    <property type="component" value="Unassembled WGS sequence"/>
</dbReference>
<dbReference type="NCBIfam" id="TIGR00229">
    <property type="entry name" value="sensory_box"/>
    <property type="match status" value="1"/>
</dbReference>
<dbReference type="SUPFAM" id="SSF52172">
    <property type="entry name" value="CheY-like"/>
    <property type="match status" value="1"/>
</dbReference>
<dbReference type="CDD" id="cd16922">
    <property type="entry name" value="HATPase_EvgS-ArcB-TorS-like"/>
    <property type="match status" value="1"/>
</dbReference>
<evidence type="ECO:0000256" key="7">
    <source>
        <dbReference type="SAM" id="Phobius"/>
    </source>
</evidence>
<feature type="domain" description="Response regulatory" evidence="9">
    <location>
        <begin position="838"/>
        <end position="954"/>
    </location>
</feature>
<keyword evidence="7" id="KW-0812">Transmembrane</keyword>
<protein>
    <recommendedName>
        <fullName evidence="2">histidine kinase</fullName>
        <ecNumber evidence="2">2.7.13.3</ecNumber>
    </recommendedName>
</protein>
<dbReference type="PROSITE" id="PS50112">
    <property type="entry name" value="PAS"/>
    <property type="match status" value="1"/>
</dbReference>
<dbReference type="InterPro" id="IPR001789">
    <property type="entry name" value="Sig_transdc_resp-reg_receiver"/>
</dbReference>
<dbReference type="PROSITE" id="PS50109">
    <property type="entry name" value="HIS_KIN"/>
    <property type="match status" value="1"/>
</dbReference>
<dbReference type="Pfam" id="PF02518">
    <property type="entry name" value="HATPase_c"/>
    <property type="match status" value="1"/>
</dbReference>
<dbReference type="Gene3D" id="3.30.565.10">
    <property type="entry name" value="Histidine kinase-like ATPase, C-terminal domain"/>
    <property type="match status" value="1"/>
</dbReference>
<keyword evidence="4" id="KW-0902">Two-component regulatory system</keyword>
<dbReference type="InterPro" id="IPR000014">
    <property type="entry name" value="PAS"/>
</dbReference>
<reference evidence="12" key="1">
    <citation type="submission" date="2022-03" db="EMBL/GenBank/DDBJ databases">
        <title>De novo assembled genomes of Belliella spp. (Cyclobacteriaceae) strains.</title>
        <authorList>
            <person name="Szabo A."/>
            <person name="Korponai K."/>
            <person name="Felfoldi T."/>
        </authorList>
    </citation>
    <scope>NUCLEOTIDE SEQUENCE</scope>
    <source>
        <strain evidence="12">DSM 107340</strain>
    </source>
</reference>
<dbReference type="PROSITE" id="PS50113">
    <property type="entry name" value="PAC"/>
    <property type="match status" value="1"/>
</dbReference>
<dbReference type="PANTHER" id="PTHR45339:SF1">
    <property type="entry name" value="HYBRID SIGNAL TRANSDUCTION HISTIDINE KINASE J"/>
    <property type="match status" value="1"/>
</dbReference>
<evidence type="ECO:0000313" key="13">
    <source>
        <dbReference type="Proteomes" id="UP001165488"/>
    </source>
</evidence>
<evidence type="ECO:0000259" key="11">
    <source>
        <dbReference type="PROSITE" id="PS50113"/>
    </source>
</evidence>
<keyword evidence="7" id="KW-0472">Membrane</keyword>
<keyword evidence="6" id="KW-0175">Coiled coil</keyword>
<keyword evidence="3 5" id="KW-0597">Phosphoprotein</keyword>
<dbReference type="InterPro" id="IPR036097">
    <property type="entry name" value="HisK_dim/P_sf"/>
</dbReference>
<evidence type="ECO:0000259" key="9">
    <source>
        <dbReference type="PROSITE" id="PS50110"/>
    </source>
</evidence>
<evidence type="ECO:0000256" key="2">
    <source>
        <dbReference type="ARBA" id="ARBA00012438"/>
    </source>
</evidence>
<dbReference type="EC" id="2.7.13.3" evidence="2"/>
<dbReference type="SUPFAM" id="SSF47384">
    <property type="entry name" value="Homodimeric domain of signal transducing histidine kinase"/>
    <property type="match status" value="1"/>
</dbReference>
<dbReference type="Gene3D" id="1.10.287.130">
    <property type="match status" value="1"/>
</dbReference>
<feature type="transmembrane region" description="Helical" evidence="7">
    <location>
        <begin position="280"/>
        <end position="303"/>
    </location>
</feature>
<evidence type="ECO:0000256" key="1">
    <source>
        <dbReference type="ARBA" id="ARBA00000085"/>
    </source>
</evidence>
<evidence type="ECO:0000259" key="8">
    <source>
        <dbReference type="PROSITE" id="PS50109"/>
    </source>
</evidence>
<dbReference type="PANTHER" id="PTHR45339">
    <property type="entry name" value="HYBRID SIGNAL TRANSDUCTION HISTIDINE KINASE J"/>
    <property type="match status" value="1"/>
</dbReference>
<dbReference type="InterPro" id="IPR000700">
    <property type="entry name" value="PAS-assoc_C"/>
</dbReference>
<evidence type="ECO:0000259" key="10">
    <source>
        <dbReference type="PROSITE" id="PS50112"/>
    </source>
</evidence>
<keyword evidence="13" id="KW-1185">Reference proteome</keyword>
<dbReference type="Gene3D" id="3.30.450.20">
    <property type="entry name" value="PAS domain"/>
    <property type="match status" value="2"/>
</dbReference>
<dbReference type="Pfam" id="PF00512">
    <property type="entry name" value="HisKA"/>
    <property type="match status" value="1"/>
</dbReference>
<keyword evidence="7" id="KW-1133">Transmembrane helix</keyword>
<evidence type="ECO:0000256" key="5">
    <source>
        <dbReference type="PROSITE-ProRule" id="PRU00169"/>
    </source>
</evidence>